<dbReference type="InterPro" id="IPR041436">
    <property type="entry name" value="RNAse_A_bac"/>
</dbReference>
<reference evidence="3 4" key="1">
    <citation type="submission" date="2022-05" db="EMBL/GenBank/DDBJ databases">
        <title>Novel Pseudomonas spp. Isolated from a Rainbow Trout Aquaculture Facility.</title>
        <authorList>
            <person name="Testerman T."/>
            <person name="Graf J."/>
        </authorList>
    </citation>
    <scope>NUCLEOTIDE SEQUENCE [LARGE SCALE GENOMIC DNA]</scope>
    <source>
        <strain evidence="3 4">ID357</strain>
    </source>
</reference>
<evidence type="ECO:0000259" key="2">
    <source>
        <dbReference type="Pfam" id="PF18431"/>
    </source>
</evidence>
<dbReference type="EMBL" id="JAMDGR010000025">
    <property type="protein sequence ID" value="MDD1151793.1"/>
    <property type="molecule type" value="Genomic_DNA"/>
</dbReference>
<protein>
    <recommendedName>
        <fullName evidence="2">Bacterial CdiA-CT RNAse A domain-containing protein</fullName>
    </recommendedName>
</protein>
<name>A0ABT5QC52_9PSED</name>
<feature type="domain" description="Bacterial CdiA-CT RNAse A" evidence="2">
    <location>
        <begin position="13"/>
        <end position="135"/>
    </location>
</feature>
<evidence type="ECO:0000256" key="1">
    <source>
        <dbReference type="SAM" id="MobiDB-lite"/>
    </source>
</evidence>
<proteinExistence type="predicted"/>
<evidence type="ECO:0000313" key="3">
    <source>
        <dbReference type="EMBL" id="MDD1151793.1"/>
    </source>
</evidence>
<sequence>MVKPNGKLSSSTHPLEKHEPDASDAYLKDRVQNELINSKRTGSRTAFNDRAQVEDAIAKTFLIKTQDLNSWLASSPPAGMTKAFLADPGLGNSGRGFEVLTTGGQISKIVRPMPNVNLVLKSDGKRSYMIHTAHPEF</sequence>
<accession>A0ABT5QC52</accession>
<gene>
    <name evidence="3" type="ORF">M5G25_26310</name>
</gene>
<organism evidence="3 4">
    <name type="scientific">Pseudomonas idahonensis</name>
    <dbReference type="NCBI Taxonomy" id="2942628"/>
    <lineage>
        <taxon>Bacteria</taxon>
        <taxon>Pseudomonadati</taxon>
        <taxon>Pseudomonadota</taxon>
        <taxon>Gammaproteobacteria</taxon>
        <taxon>Pseudomonadales</taxon>
        <taxon>Pseudomonadaceae</taxon>
        <taxon>Pseudomonas</taxon>
    </lineage>
</organism>
<comment type="caution">
    <text evidence="3">The sequence shown here is derived from an EMBL/GenBank/DDBJ whole genome shotgun (WGS) entry which is preliminary data.</text>
</comment>
<dbReference type="Pfam" id="PF18431">
    <property type="entry name" value="RNAse_A_bac"/>
    <property type="match status" value="1"/>
</dbReference>
<keyword evidence="4" id="KW-1185">Reference proteome</keyword>
<evidence type="ECO:0000313" key="4">
    <source>
        <dbReference type="Proteomes" id="UP001217610"/>
    </source>
</evidence>
<feature type="region of interest" description="Disordered" evidence="1">
    <location>
        <begin position="1"/>
        <end position="26"/>
    </location>
</feature>
<dbReference type="RefSeq" id="WP_273924198.1">
    <property type="nucleotide sequence ID" value="NZ_JAMDGR010000025.1"/>
</dbReference>
<feature type="compositionally biased region" description="Basic and acidic residues" evidence="1">
    <location>
        <begin position="14"/>
        <end position="26"/>
    </location>
</feature>
<dbReference type="Proteomes" id="UP001217610">
    <property type="component" value="Unassembled WGS sequence"/>
</dbReference>